<dbReference type="Pfam" id="PF00935">
    <property type="entry name" value="Ribosomal_L44"/>
    <property type="match status" value="1"/>
</dbReference>
<dbReference type="AlphaFoldDB" id="A0A315V7F2"/>
<dbReference type="EMBL" id="NHOQ01002284">
    <property type="protein sequence ID" value="PWA18597.1"/>
    <property type="molecule type" value="Genomic_DNA"/>
</dbReference>
<keyword evidence="2 6" id="KW-0689">Ribosomal protein</keyword>
<evidence type="ECO:0000256" key="4">
    <source>
        <dbReference type="ARBA" id="ARBA00034092"/>
    </source>
</evidence>
<keyword evidence="3 6" id="KW-0687">Ribonucleoprotein</keyword>
<dbReference type="SUPFAM" id="SSF57829">
    <property type="entry name" value="Zn-binding ribosomal proteins"/>
    <property type="match status" value="1"/>
</dbReference>
<feature type="non-terminal residue" evidence="7">
    <location>
        <position position="403"/>
    </location>
</feature>
<name>A0A315V7F2_GAMAF</name>
<sequence>MNNGKPEVVQPITKRVRVTEGHVYLGSDLSRMVYSSSFLSSRSWGVIDNSLRQRTVNVPKTRRTYCKKCKKHQPHKVTQYKKGKDSLYAQGKRRYDRKQSGYGGQTKPIFRKKAKTTKKIVLRLECVEPNCRSKRMLAIKRCKHFELGGDKKRKSLQTDNILKAQHWLGLALKESTHFVGDPVEDVEYEKAQGKDGSGYGVDPFSPVNETLVKDFTVVHSDWGQRGEHCGPFHGSPVFGLQAVTESITTEPDELFVLPRDKVDGCILQQGGEHKQKAHCHPYVNGLHIGHLRAGNTTGLTFGREALEPELCVVIVSTVVIPRPTLAGAASMFIQKDTQDRITMRSEGMYIWIKVMSYSQEPLGVLDTHCMSCSFSKEQRQTAMGGLPRIHAAGALLLAAEREL</sequence>
<dbReference type="STRING" id="33528.ENSGAFP00000002272"/>
<dbReference type="PROSITE" id="PS01172">
    <property type="entry name" value="RIBOSOMAL_L44E"/>
    <property type="match status" value="1"/>
</dbReference>
<evidence type="ECO:0000256" key="2">
    <source>
        <dbReference type="ARBA" id="ARBA00022980"/>
    </source>
</evidence>
<dbReference type="GO" id="GO:0006412">
    <property type="term" value="P:translation"/>
    <property type="evidence" value="ECO:0007669"/>
    <property type="project" value="InterPro"/>
</dbReference>
<dbReference type="InterPro" id="IPR000552">
    <property type="entry name" value="Ribosomal_eL44"/>
</dbReference>
<evidence type="ECO:0000256" key="3">
    <source>
        <dbReference type="ARBA" id="ARBA00023274"/>
    </source>
</evidence>
<comment type="similarity">
    <text evidence="1 6">Belongs to the eukaryotic ribosomal protein eL42 family.</text>
</comment>
<evidence type="ECO:0000313" key="8">
    <source>
        <dbReference type="Proteomes" id="UP000250572"/>
    </source>
</evidence>
<accession>A0A315V7F2</accession>
<dbReference type="GO" id="GO:0003735">
    <property type="term" value="F:structural constituent of ribosome"/>
    <property type="evidence" value="ECO:0007669"/>
    <property type="project" value="InterPro"/>
</dbReference>
<proteinExistence type="inferred from homology"/>
<evidence type="ECO:0000256" key="1">
    <source>
        <dbReference type="ARBA" id="ARBA00009364"/>
    </source>
</evidence>
<dbReference type="InterPro" id="IPR011332">
    <property type="entry name" value="Ribosomal_zn-bd"/>
</dbReference>
<dbReference type="InterPro" id="IPR053708">
    <property type="entry name" value="Ribosomal_LSU_eL42"/>
</dbReference>
<comment type="function">
    <text evidence="4">Component of the large ribosomal subunit. The ribosome is a large ribonucleoprotein complex responsible for the synthesis of proteins in the cell.</text>
</comment>
<dbReference type="Proteomes" id="UP000250572">
    <property type="component" value="Unassembled WGS sequence"/>
</dbReference>
<dbReference type="GO" id="GO:1990904">
    <property type="term" value="C:ribonucleoprotein complex"/>
    <property type="evidence" value="ECO:0007669"/>
    <property type="project" value="UniProtKB-KW"/>
</dbReference>
<keyword evidence="8" id="KW-1185">Reference proteome</keyword>
<comment type="caution">
    <text evidence="7">The sequence shown here is derived from an EMBL/GenBank/DDBJ whole genome shotgun (WGS) entry which is preliminary data.</text>
</comment>
<dbReference type="PANTHER" id="PTHR10369">
    <property type="entry name" value="60S RIBOSOMAL PROTEIN L36A/L44"/>
    <property type="match status" value="1"/>
</dbReference>
<evidence type="ECO:0000256" key="6">
    <source>
        <dbReference type="RuleBase" id="RU000666"/>
    </source>
</evidence>
<protein>
    <recommendedName>
        <fullName evidence="5">60S ribosomal protein L36a</fullName>
    </recommendedName>
</protein>
<dbReference type="Gene3D" id="3.10.450.80">
    <property type="match status" value="1"/>
</dbReference>
<gene>
    <name evidence="7" type="ORF">CCH79_00005716</name>
</gene>
<evidence type="ECO:0000313" key="7">
    <source>
        <dbReference type="EMBL" id="PWA18597.1"/>
    </source>
</evidence>
<dbReference type="GO" id="GO:0005840">
    <property type="term" value="C:ribosome"/>
    <property type="evidence" value="ECO:0007669"/>
    <property type="project" value="UniProtKB-KW"/>
</dbReference>
<reference evidence="7 8" key="1">
    <citation type="journal article" date="2018" name="G3 (Bethesda)">
        <title>A High-Quality Reference Genome for the Invasive Mosquitofish Gambusia affinis Using a Chicago Library.</title>
        <authorList>
            <person name="Hoffberg S.L."/>
            <person name="Troendle N.J."/>
            <person name="Glenn T.C."/>
            <person name="Mahmud O."/>
            <person name="Louha S."/>
            <person name="Chalopin D."/>
            <person name="Bennetzen J.L."/>
            <person name="Mauricio R."/>
        </authorList>
    </citation>
    <scope>NUCLEOTIDE SEQUENCE [LARGE SCALE GENOMIC DNA]</scope>
    <source>
        <strain evidence="7">NE01/NJP1002.9</strain>
        <tissue evidence="7">Muscle</tissue>
    </source>
</reference>
<organism evidence="7 8">
    <name type="scientific">Gambusia affinis</name>
    <name type="common">Western mosquitofish</name>
    <name type="synonym">Heterandria affinis</name>
    <dbReference type="NCBI Taxonomy" id="33528"/>
    <lineage>
        <taxon>Eukaryota</taxon>
        <taxon>Metazoa</taxon>
        <taxon>Chordata</taxon>
        <taxon>Craniata</taxon>
        <taxon>Vertebrata</taxon>
        <taxon>Euteleostomi</taxon>
        <taxon>Actinopterygii</taxon>
        <taxon>Neopterygii</taxon>
        <taxon>Teleostei</taxon>
        <taxon>Neoteleostei</taxon>
        <taxon>Acanthomorphata</taxon>
        <taxon>Ovalentaria</taxon>
        <taxon>Atherinomorphae</taxon>
        <taxon>Cyprinodontiformes</taxon>
        <taxon>Poeciliidae</taxon>
        <taxon>Poeciliinae</taxon>
        <taxon>Gambusia</taxon>
    </lineage>
</organism>
<dbReference type="FunFam" id="3.10.450.80:FF:000001">
    <property type="entry name" value="60S ribosomal protein L44"/>
    <property type="match status" value="1"/>
</dbReference>
<evidence type="ECO:0000256" key="5">
    <source>
        <dbReference type="ARBA" id="ARBA00043153"/>
    </source>
</evidence>